<evidence type="ECO:0000313" key="1">
    <source>
        <dbReference type="EMBL" id="EEF67804.1"/>
    </source>
</evidence>
<dbReference type="AlphaFoldDB" id="B9Y888"/>
<protein>
    <submittedName>
        <fullName evidence="1">Uncharacterized protein</fullName>
    </submittedName>
</protein>
<reference evidence="1 2" key="1">
    <citation type="submission" date="2008-12" db="EMBL/GenBank/DDBJ databases">
        <authorList>
            <person name="Fulton L."/>
            <person name="Clifton S."/>
            <person name="Fulton B."/>
            <person name="Xu J."/>
            <person name="Minx P."/>
            <person name="Pepin K.H."/>
            <person name="Johnson M."/>
            <person name="Bhonagiri V."/>
            <person name="Nash W.E."/>
            <person name="Mardis E.R."/>
            <person name="Wilson R.K."/>
        </authorList>
    </citation>
    <scope>NUCLEOTIDE SEQUENCE [LARGE SCALE GENOMIC DNA]</scope>
    <source>
        <strain evidence="1 2">DSM 12042</strain>
    </source>
</reference>
<comment type="caution">
    <text evidence="1">The sequence shown here is derived from an EMBL/GenBank/DDBJ whole genome shotgun (WGS) entry which is preliminary data.</text>
</comment>
<accession>B9Y888</accession>
<evidence type="ECO:0000313" key="2">
    <source>
        <dbReference type="Proteomes" id="UP000005950"/>
    </source>
</evidence>
<organism evidence="1 2">
    <name type="scientific">Holdemania filiformis DSM 12042</name>
    <dbReference type="NCBI Taxonomy" id="545696"/>
    <lineage>
        <taxon>Bacteria</taxon>
        <taxon>Bacillati</taxon>
        <taxon>Bacillota</taxon>
        <taxon>Erysipelotrichia</taxon>
        <taxon>Erysipelotrichales</taxon>
        <taxon>Erysipelotrichaceae</taxon>
        <taxon>Holdemania</taxon>
    </lineage>
</organism>
<name>B9Y888_9FIRM</name>
<sequence length="40" mass="4422">MENVGKNQSESVVKAYGKNLGGKQDTEYRQLYLGVDCIAD</sequence>
<gene>
    <name evidence="1" type="ORF">HOLDEFILI_02035</name>
</gene>
<dbReference type="Proteomes" id="UP000005950">
    <property type="component" value="Unassembled WGS sequence"/>
</dbReference>
<reference evidence="1 2" key="2">
    <citation type="submission" date="2009-02" db="EMBL/GenBank/DDBJ databases">
        <title>Draft genome sequence of Holdemania filiformis DSM 12042.</title>
        <authorList>
            <person name="Sudarsanam P."/>
            <person name="Ley R."/>
            <person name="Guruge J."/>
            <person name="Turnbaugh P.J."/>
            <person name="Mahowald M."/>
            <person name="Liep D."/>
            <person name="Gordon J."/>
        </authorList>
    </citation>
    <scope>NUCLEOTIDE SEQUENCE [LARGE SCALE GENOMIC DNA]</scope>
    <source>
        <strain evidence="1 2">DSM 12042</strain>
    </source>
</reference>
<dbReference type="STRING" id="545696.HOLDEFILI_02035"/>
<proteinExistence type="predicted"/>
<dbReference type="EMBL" id="ACCF01000114">
    <property type="protein sequence ID" value="EEF67804.1"/>
    <property type="molecule type" value="Genomic_DNA"/>
</dbReference>
<dbReference type="HOGENOM" id="CLU_3290792_0_0_9"/>